<dbReference type="Proteomes" id="UP001383192">
    <property type="component" value="Unassembled WGS sequence"/>
</dbReference>
<evidence type="ECO:0000313" key="6">
    <source>
        <dbReference type="EMBL" id="KAK7035403.1"/>
    </source>
</evidence>
<dbReference type="GO" id="GO:0005737">
    <property type="term" value="C:cytoplasm"/>
    <property type="evidence" value="ECO:0007669"/>
    <property type="project" value="UniProtKB-SubCell"/>
</dbReference>
<feature type="region of interest" description="Disordered" evidence="4">
    <location>
        <begin position="642"/>
        <end position="750"/>
    </location>
</feature>
<reference evidence="6 7" key="1">
    <citation type="submission" date="2024-01" db="EMBL/GenBank/DDBJ databases">
        <title>A draft genome for a cacao thread blight-causing isolate of Paramarasmius palmivorus.</title>
        <authorList>
            <person name="Baruah I.K."/>
            <person name="Bukari Y."/>
            <person name="Amoako-Attah I."/>
            <person name="Meinhardt L.W."/>
            <person name="Bailey B.A."/>
            <person name="Cohen S.P."/>
        </authorList>
    </citation>
    <scope>NUCLEOTIDE SEQUENCE [LARGE SCALE GENOMIC DNA]</scope>
    <source>
        <strain evidence="6 7">GH-12</strain>
    </source>
</reference>
<dbReference type="AlphaFoldDB" id="A0AAW0C937"/>
<keyword evidence="2 3" id="KW-0539">Nucleus</keyword>
<feature type="compositionally biased region" description="Gly residues" evidence="4">
    <location>
        <begin position="678"/>
        <end position="690"/>
    </location>
</feature>
<evidence type="ECO:0000256" key="4">
    <source>
        <dbReference type="SAM" id="MobiDB-lite"/>
    </source>
</evidence>
<evidence type="ECO:0000256" key="3">
    <source>
        <dbReference type="RuleBase" id="RU369035"/>
    </source>
</evidence>
<dbReference type="InterPro" id="IPR008847">
    <property type="entry name" value="Suf"/>
</dbReference>
<evidence type="ECO:0000256" key="2">
    <source>
        <dbReference type="ARBA" id="ARBA00023242"/>
    </source>
</evidence>
<dbReference type="GO" id="GO:0003729">
    <property type="term" value="F:mRNA binding"/>
    <property type="evidence" value="ECO:0007669"/>
    <property type="project" value="TreeGrafter"/>
</dbReference>
<keyword evidence="7" id="KW-1185">Reference proteome</keyword>
<feature type="region of interest" description="Disordered" evidence="4">
    <location>
        <begin position="1"/>
        <end position="46"/>
    </location>
</feature>
<feature type="compositionally biased region" description="Basic and acidic residues" evidence="4">
    <location>
        <begin position="694"/>
        <end position="703"/>
    </location>
</feature>
<dbReference type="InterPro" id="IPR011990">
    <property type="entry name" value="TPR-like_helical_dom_sf"/>
</dbReference>
<protein>
    <recommendedName>
        <fullName evidence="3">mRNA 3'-end-processing protein RNA14</fullName>
    </recommendedName>
</protein>
<evidence type="ECO:0000256" key="1">
    <source>
        <dbReference type="ARBA" id="ARBA00022737"/>
    </source>
</evidence>
<dbReference type="Pfam" id="PF05843">
    <property type="entry name" value="Suf"/>
    <property type="match status" value="1"/>
</dbReference>
<dbReference type="Gene3D" id="1.25.40.1040">
    <property type="match status" value="1"/>
</dbReference>
<dbReference type="GO" id="GO:0005634">
    <property type="term" value="C:nucleus"/>
    <property type="evidence" value="ECO:0007669"/>
    <property type="project" value="UniProtKB-SubCell"/>
</dbReference>
<feature type="compositionally biased region" description="Basic and acidic residues" evidence="4">
    <location>
        <begin position="37"/>
        <end position="46"/>
    </location>
</feature>
<gene>
    <name evidence="6" type="primary">RNA14_2</name>
    <name evidence="6" type="ORF">VNI00_011934</name>
</gene>
<comment type="function">
    <text evidence="3">Component of the cleavage factor IA (CFIA) complex, which is involved in the endonucleolytic cleavage during polyadenylation-dependent pre-mRNA 3'-end formation.</text>
</comment>
<feature type="compositionally biased region" description="Polar residues" evidence="4">
    <location>
        <begin position="440"/>
        <end position="450"/>
    </location>
</feature>
<dbReference type="GO" id="GO:0180010">
    <property type="term" value="P:co-transcriptional mRNA 3'-end processing, cleavage and polyadenylation pathway"/>
    <property type="evidence" value="ECO:0007669"/>
    <property type="project" value="UniProtKB-UniRule"/>
</dbReference>
<proteinExistence type="predicted"/>
<dbReference type="SUPFAM" id="SSF48452">
    <property type="entry name" value="TPR-like"/>
    <property type="match status" value="2"/>
</dbReference>
<evidence type="ECO:0000313" key="7">
    <source>
        <dbReference type="Proteomes" id="UP001383192"/>
    </source>
</evidence>
<keyword evidence="1" id="KW-0677">Repeat</keyword>
<feature type="domain" description="Suppressor of forked" evidence="5">
    <location>
        <begin position="38"/>
        <end position="633"/>
    </location>
</feature>
<name>A0AAW0C937_9AGAR</name>
<accession>A0AAW0C937</accession>
<comment type="caution">
    <text evidence="6">The sequence shown here is derived from an EMBL/GenBank/DDBJ whole genome shotgun (WGS) entry which is preliminary data.</text>
</comment>
<feature type="region of interest" description="Disordered" evidence="4">
    <location>
        <begin position="787"/>
        <end position="829"/>
    </location>
</feature>
<dbReference type="EMBL" id="JAYKXP010000053">
    <property type="protein sequence ID" value="KAK7035403.1"/>
    <property type="molecule type" value="Genomic_DNA"/>
</dbReference>
<dbReference type="InterPro" id="IPR003107">
    <property type="entry name" value="HAT"/>
</dbReference>
<feature type="compositionally biased region" description="Gly residues" evidence="4">
    <location>
        <begin position="732"/>
        <end position="741"/>
    </location>
</feature>
<feature type="compositionally biased region" description="Polar residues" evidence="4">
    <location>
        <begin position="644"/>
        <end position="654"/>
    </location>
</feature>
<feature type="region of interest" description="Disordered" evidence="4">
    <location>
        <begin position="423"/>
        <end position="457"/>
    </location>
</feature>
<dbReference type="PANTHER" id="PTHR19980:SF0">
    <property type="entry name" value="CLEAVAGE STIMULATION FACTOR SUBUNIT 3"/>
    <property type="match status" value="1"/>
</dbReference>
<keyword evidence="3" id="KW-0507">mRNA processing</keyword>
<keyword evidence="3" id="KW-0963">Cytoplasm</keyword>
<dbReference type="SMART" id="SM00386">
    <property type="entry name" value="HAT"/>
    <property type="match status" value="7"/>
</dbReference>
<evidence type="ECO:0000259" key="5">
    <source>
        <dbReference type="Pfam" id="PF05843"/>
    </source>
</evidence>
<feature type="compositionally biased region" description="Low complexity" evidence="4">
    <location>
        <begin position="655"/>
        <end position="668"/>
    </location>
</feature>
<comment type="subcellular location">
    <subcellularLocation>
        <location evidence="3">Nucleus</location>
    </subcellularLocation>
    <subcellularLocation>
        <location evidence="3">Cytoplasm</location>
    </subcellularLocation>
    <text evidence="3">Nucleus and/or cytoplasm.</text>
</comment>
<dbReference type="PANTHER" id="PTHR19980">
    <property type="entry name" value="RNA CLEAVAGE STIMULATION FACTOR"/>
    <property type="match status" value="1"/>
</dbReference>
<feature type="compositionally biased region" description="Basic and acidic residues" evidence="4">
    <location>
        <begin position="714"/>
        <end position="730"/>
    </location>
</feature>
<organism evidence="6 7">
    <name type="scientific">Paramarasmius palmivorus</name>
    <dbReference type="NCBI Taxonomy" id="297713"/>
    <lineage>
        <taxon>Eukaryota</taxon>
        <taxon>Fungi</taxon>
        <taxon>Dikarya</taxon>
        <taxon>Basidiomycota</taxon>
        <taxon>Agaricomycotina</taxon>
        <taxon>Agaricomycetes</taxon>
        <taxon>Agaricomycetidae</taxon>
        <taxon>Agaricales</taxon>
        <taxon>Marasmiineae</taxon>
        <taxon>Marasmiaceae</taxon>
        <taxon>Paramarasmius</taxon>
    </lineage>
</organism>
<sequence>MSLNNGVKAEPSEESLSQSQQQSSQQSTDTSSTTLSEFERLEQRLRDDPHNTESWKRLVAAAEDSGETQKIRSAYDALLQQYPHTSAAQIAYIEHFLDNNRHNEAEDLFKRYIKSSSSVELCRFYLTYVRRVSCFWCEFDTKLMDVCRRINTEPSQRDIIRKSYEFALSLVGHDKDSGDIWNDYLTLLKSGQTTSTWEEQQKMDAIRKVLHRAVQIPLDNVEKLWSELESFENNLNRITAKRFMAELSPNYMQARTVLRELKQHTANLYPPSVPNADRDLFLPTLPSFTQAERQLVGKWKAYLKWEEGNPLMLEERDRANLLTRIQSAYRKATIRMRYFPEIWFMAYSWFSSVGKNDEALTQLRAGLEANPSSFLLNFALAEALESKKEYQEVHAIYDKFLAVLRDELTGLINAEKARTEAEAAANAAAKEEADVDANETQMESTQPNELNASSSISNSAATEITERRKDFGLVYIMYMRFVRRAEGVNASRPIFGKARKEVTLTPWEVYEAAALMEYHCSGEKDVATRIFEKGMSLFGKEKDYVLRYLGFLISVNDQNNARALFERVIGTFAPEDARSLWERWVRYDYQYGDLEAVQKIEKRMADIYPQDPPIKRFAQRYTYLNTDSIALRDLGYAIAKKDTSPTNSLTNVTAGSSTTTNGTTGSSSLKRQTTEDLVGGGSGSGSGGGSGRRRGGEDRDHGGAYKRQRASSPGRDRHDGSRRRSPERSRGRGGGGAGGGGDRGDREEDKPVALPSALSWFISQLPAQQSFDGPVFRTDDLMSLLRNAVIPSTNRPRSPPPSRSHGGGRPPPDYSPYQGPNSNPKGRRY</sequence>
<feature type="compositionally biased region" description="Polar residues" evidence="4">
    <location>
        <begin position="818"/>
        <end position="829"/>
    </location>
</feature>
<dbReference type="InterPro" id="IPR045243">
    <property type="entry name" value="Rna14-like"/>
</dbReference>
<feature type="compositionally biased region" description="Low complexity" evidence="4">
    <location>
        <begin position="14"/>
        <end position="36"/>
    </location>
</feature>